<reference evidence="1 2" key="1">
    <citation type="journal article" date="2008" name="Genome Biol.">
        <title>A genomic analysis of the archaeal system Ignicoccus hospitalis-Nanoarchaeum equitans.</title>
        <authorList>
            <person name="Podar M."/>
            <person name="Anderson I."/>
            <person name="Makarova K.S."/>
            <person name="Elkins J.G."/>
            <person name="Ivanova N."/>
            <person name="Wall M.A."/>
            <person name="Lykidis A."/>
            <person name="Mavromatis K."/>
            <person name="Sun H."/>
            <person name="Hudson M.E."/>
            <person name="Chen W."/>
            <person name="Deciu C."/>
            <person name="Hutchison D."/>
            <person name="Eads J.R."/>
            <person name="Anderson A."/>
            <person name="Fernandes F."/>
            <person name="Szeto E."/>
            <person name="Lapidus A."/>
            <person name="Kyrpides N.C."/>
            <person name="Saier M.H.Jr."/>
            <person name="Richardson P.M."/>
            <person name="Rachel R."/>
            <person name="Huber H."/>
            <person name="Eisen J.A."/>
            <person name="Koonin E.V."/>
            <person name="Keller M."/>
            <person name="Stetter K.O."/>
        </authorList>
    </citation>
    <scope>NUCLEOTIDE SEQUENCE [LARGE SCALE GENOMIC DNA]</scope>
    <source>
        <strain evidence="2">KIN4/I / DSM 18386 / JCM 14125</strain>
    </source>
</reference>
<evidence type="ECO:0000313" key="1">
    <source>
        <dbReference type="EMBL" id="ABU82494.1"/>
    </source>
</evidence>
<dbReference type="EMBL" id="CP000816">
    <property type="protein sequence ID" value="ABU82494.1"/>
    <property type="molecule type" value="Genomic_DNA"/>
</dbReference>
<keyword evidence="2" id="KW-1185">Reference proteome</keyword>
<dbReference type="AlphaFoldDB" id="A8AC42"/>
<evidence type="ECO:0000313" key="2">
    <source>
        <dbReference type="Proteomes" id="UP000000262"/>
    </source>
</evidence>
<dbReference type="KEGG" id="iho:Igni_1318"/>
<sequence>MFPYAFLSVILTQTLILEGTNTTVTLTTTPSLLYTLTVLCENATFVKSNVVLGPFTAETLSLPCEPRKVSLKAVLTYFLYHMDDKLKTITFTTVNVEEELVPRGTVTLNITGAELSLDNLVKARFEGELVVSFGYVPPPPVAAVGALAVRAVAKRLPSRAPRRSRSSRRPS</sequence>
<dbReference type="HOGENOM" id="CLU_1559459_0_0_2"/>
<protein>
    <submittedName>
        <fullName evidence="1">Uncharacterized protein</fullName>
    </submittedName>
</protein>
<gene>
    <name evidence="1" type="ordered locus">Igni_1318</name>
</gene>
<dbReference type="Proteomes" id="UP000000262">
    <property type="component" value="Chromosome"/>
</dbReference>
<name>A8AC42_IGNH4</name>
<proteinExistence type="predicted"/>
<organism evidence="1 2">
    <name type="scientific">Ignicoccus hospitalis (strain KIN4/I / DSM 18386 / JCM 14125)</name>
    <dbReference type="NCBI Taxonomy" id="453591"/>
    <lineage>
        <taxon>Archaea</taxon>
        <taxon>Thermoproteota</taxon>
        <taxon>Thermoprotei</taxon>
        <taxon>Desulfurococcales</taxon>
        <taxon>Desulfurococcaceae</taxon>
        <taxon>Ignicoccus</taxon>
    </lineage>
</organism>
<accession>A8AC42</accession>